<dbReference type="InterPro" id="IPR024760">
    <property type="entry name" value="HTH_dom_conjug_TS-like"/>
</dbReference>
<dbReference type="InterPro" id="IPR013325">
    <property type="entry name" value="RNA_pol_sigma_r2"/>
</dbReference>
<comment type="caution">
    <text evidence="2">The sequence shown here is derived from an EMBL/GenBank/DDBJ whole genome shotgun (WGS) entry which is preliminary data.</text>
</comment>
<dbReference type="Proteomes" id="UP000662088">
    <property type="component" value="Unassembled WGS sequence"/>
</dbReference>
<accession>A0A8I0DNC2</accession>
<keyword evidence="3" id="KW-1185">Reference proteome</keyword>
<protein>
    <submittedName>
        <fullName evidence="2">Sigma-70 family RNA polymerase sigma factor</fullName>
    </submittedName>
</protein>
<dbReference type="GO" id="GO:0003700">
    <property type="term" value="F:DNA-binding transcription factor activity"/>
    <property type="evidence" value="ECO:0007669"/>
    <property type="project" value="InterPro"/>
</dbReference>
<name>A0A8I0DNC2_9CLOT</name>
<dbReference type="Gene3D" id="1.10.1740.10">
    <property type="match status" value="1"/>
</dbReference>
<dbReference type="RefSeq" id="WP_186834405.1">
    <property type="nucleotide sequence ID" value="NZ_JACOOQ010000001.1"/>
</dbReference>
<proteinExistence type="predicted"/>
<feature type="domain" description="Helix-turn-helix conjugative transposon-like" evidence="1">
    <location>
        <begin position="4"/>
        <end position="57"/>
    </location>
</feature>
<evidence type="ECO:0000259" key="1">
    <source>
        <dbReference type="Pfam" id="PF12645"/>
    </source>
</evidence>
<dbReference type="EMBL" id="JACOOQ010000001">
    <property type="protein sequence ID" value="MBC5638981.1"/>
    <property type="molecule type" value="Genomic_DNA"/>
</dbReference>
<dbReference type="SUPFAM" id="SSF88946">
    <property type="entry name" value="Sigma2 domain of RNA polymerase sigma factors"/>
    <property type="match status" value="1"/>
</dbReference>
<evidence type="ECO:0000313" key="3">
    <source>
        <dbReference type="Proteomes" id="UP000662088"/>
    </source>
</evidence>
<reference evidence="2" key="1">
    <citation type="submission" date="2020-08" db="EMBL/GenBank/DDBJ databases">
        <title>Genome public.</title>
        <authorList>
            <person name="Liu C."/>
            <person name="Sun Q."/>
        </authorList>
    </citation>
    <scope>NUCLEOTIDE SEQUENCE</scope>
    <source>
        <strain evidence="2">NSJ-42</strain>
    </source>
</reference>
<dbReference type="Pfam" id="PF12645">
    <property type="entry name" value="HTH_16"/>
    <property type="match status" value="1"/>
</dbReference>
<evidence type="ECO:0000313" key="2">
    <source>
        <dbReference type="EMBL" id="MBC5638981.1"/>
    </source>
</evidence>
<dbReference type="GO" id="GO:0006352">
    <property type="term" value="P:DNA-templated transcription initiation"/>
    <property type="evidence" value="ECO:0007669"/>
    <property type="project" value="InterPro"/>
</dbReference>
<sequence>MDKTIVKKFKEGNKDAALAVLHKYEPLINKYCLKTNLKGFDKNDLRQEASLSVLKALNALDLNKDSITYDAYIMNTIRNTFNVLIRNHHKSNLESSLNINVVGDYDIIDLLEDSVNLEELLISSSIHTTLKEALSTLSSDELEVLYLIFYKFKGKLRPYCLEKEITRYEGKKNLDLILSKLRKFFI</sequence>
<organism evidence="2 3">
    <name type="scientific">Clostridium lentum</name>
    <dbReference type="NCBI Taxonomy" id="2763037"/>
    <lineage>
        <taxon>Bacteria</taxon>
        <taxon>Bacillati</taxon>
        <taxon>Bacillota</taxon>
        <taxon>Clostridia</taxon>
        <taxon>Eubacteriales</taxon>
        <taxon>Clostridiaceae</taxon>
        <taxon>Clostridium</taxon>
    </lineage>
</organism>
<dbReference type="AlphaFoldDB" id="A0A8I0DNC2"/>
<gene>
    <name evidence="2" type="ORF">H8R92_00770</name>
</gene>